<evidence type="ECO:0000313" key="1">
    <source>
        <dbReference type="EMBL" id="EGO28944.1"/>
    </source>
</evidence>
<gene>
    <name evidence="1" type="ORF">SERLADRAFT_377249</name>
</gene>
<dbReference type="RefSeq" id="XP_007313186.1">
    <property type="nucleotide sequence ID" value="XM_007313124.1"/>
</dbReference>
<proteinExistence type="predicted"/>
<reference evidence="1" key="1">
    <citation type="submission" date="2011-04" db="EMBL/GenBank/DDBJ databases">
        <title>Evolution of plant cell wall degrading machinery underlies the functional diversity of forest fungi.</title>
        <authorList>
            <consortium name="US DOE Joint Genome Institute (JGI-PGF)"/>
            <person name="Eastwood D.C."/>
            <person name="Floudas D."/>
            <person name="Binder M."/>
            <person name="Majcherczyk A."/>
            <person name="Schneider P."/>
            <person name="Aerts A."/>
            <person name="Asiegbu F.O."/>
            <person name="Baker S.E."/>
            <person name="Barry K."/>
            <person name="Bendiksby M."/>
            <person name="Blumentritt M."/>
            <person name="Coutinho P.M."/>
            <person name="Cullen D."/>
            <person name="Cullen D."/>
            <person name="Gathman A."/>
            <person name="Goodell B."/>
            <person name="Henrissat B."/>
            <person name="Ihrmark K."/>
            <person name="Kauserud H."/>
            <person name="Kohler A."/>
            <person name="LaButti K."/>
            <person name="Lapidus A."/>
            <person name="Lavin J.L."/>
            <person name="Lee Y.-H."/>
            <person name="Lindquist E."/>
            <person name="Lilly W."/>
            <person name="Lucas S."/>
            <person name="Morin E."/>
            <person name="Murat C."/>
            <person name="Oguiza J.A."/>
            <person name="Park J."/>
            <person name="Pisabarro A.G."/>
            <person name="Riley R."/>
            <person name="Rosling A."/>
            <person name="Salamov A."/>
            <person name="Schmidt O."/>
            <person name="Schmutz J."/>
            <person name="Skrede I."/>
            <person name="Stenlid J."/>
            <person name="Wiebenga A."/>
            <person name="Xie X."/>
            <person name="Kues U."/>
            <person name="Hibbett D.S."/>
            <person name="Hoffmeister D."/>
            <person name="Hogberg N."/>
            <person name="Martin F."/>
            <person name="Grigoriev I.V."/>
            <person name="Watkinson S.C."/>
        </authorList>
    </citation>
    <scope>NUCLEOTIDE SEQUENCE</scope>
    <source>
        <strain evidence="1">S7.9</strain>
    </source>
</reference>
<dbReference type="AlphaFoldDB" id="F8NI47"/>
<sequence length="54" mass="6050">MNVLCLITGIAAGKYFVLHKDTGKGKLSTKKQVLSRYCVTPQARGEKQWIREIA</sequence>
<protein>
    <submittedName>
        <fullName evidence="1">Uncharacterized protein</fullName>
    </submittedName>
</protein>
<dbReference type="EMBL" id="GL945429">
    <property type="protein sequence ID" value="EGO28944.1"/>
    <property type="molecule type" value="Genomic_DNA"/>
</dbReference>
<organism>
    <name type="scientific">Serpula lacrymans var. lacrymans (strain S7.9)</name>
    <name type="common">Dry rot fungus</name>
    <dbReference type="NCBI Taxonomy" id="578457"/>
    <lineage>
        <taxon>Eukaryota</taxon>
        <taxon>Fungi</taxon>
        <taxon>Dikarya</taxon>
        <taxon>Basidiomycota</taxon>
        <taxon>Agaricomycotina</taxon>
        <taxon>Agaricomycetes</taxon>
        <taxon>Agaricomycetidae</taxon>
        <taxon>Boletales</taxon>
        <taxon>Coniophorineae</taxon>
        <taxon>Serpulaceae</taxon>
        <taxon>Serpula</taxon>
    </lineage>
</organism>
<name>F8NI47_SERL9</name>
<dbReference type="HOGENOM" id="CLU_3051867_0_0_1"/>
<dbReference type="Proteomes" id="UP000008064">
    <property type="component" value="Unassembled WGS sequence"/>
</dbReference>
<dbReference type="KEGG" id="sla:SERLADRAFT_377249"/>
<accession>F8NI47</accession>
<dbReference type="GeneID" id="18810695"/>